<protein>
    <submittedName>
        <fullName evidence="2">Uncharacterized protein</fullName>
    </submittedName>
</protein>
<dbReference type="Proteomes" id="UP000801492">
    <property type="component" value="Unassembled WGS sequence"/>
</dbReference>
<name>A0A8K0GCY5_IGNLU</name>
<reference evidence="2" key="1">
    <citation type="submission" date="2019-08" db="EMBL/GenBank/DDBJ databases">
        <title>The genome of the North American firefly Photinus pyralis.</title>
        <authorList>
            <consortium name="Photinus pyralis genome working group"/>
            <person name="Fallon T.R."/>
            <person name="Sander Lower S.E."/>
            <person name="Weng J.-K."/>
        </authorList>
    </citation>
    <scope>NUCLEOTIDE SEQUENCE</scope>
    <source>
        <strain evidence="2">TRF0915ILg1</strain>
        <tissue evidence="2">Whole body</tissue>
    </source>
</reference>
<dbReference type="EMBL" id="VTPC01002366">
    <property type="protein sequence ID" value="KAF2900120.1"/>
    <property type="molecule type" value="Genomic_DNA"/>
</dbReference>
<accession>A0A8K0GCY5</accession>
<sequence length="113" mass="12870">MTSLIPTKIVNVPNNDSPACRRLLKPQQAQTPKLPQQKTSEHQRNEKENNNKLCKGSKLPRGKPKTYKEVSSGDEDIDDEDKDKDAKRVDICLVSYVITADTEKKLFTCEYCM</sequence>
<organism evidence="2 3">
    <name type="scientific">Ignelater luminosus</name>
    <name type="common">Cucubano</name>
    <name type="synonym">Pyrophorus luminosus</name>
    <dbReference type="NCBI Taxonomy" id="2038154"/>
    <lineage>
        <taxon>Eukaryota</taxon>
        <taxon>Metazoa</taxon>
        <taxon>Ecdysozoa</taxon>
        <taxon>Arthropoda</taxon>
        <taxon>Hexapoda</taxon>
        <taxon>Insecta</taxon>
        <taxon>Pterygota</taxon>
        <taxon>Neoptera</taxon>
        <taxon>Endopterygota</taxon>
        <taxon>Coleoptera</taxon>
        <taxon>Polyphaga</taxon>
        <taxon>Elateriformia</taxon>
        <taxon>Elateroidea</taxon>
        <taxon>Elateridae</taxon>
        <taxon>Agrypninae</taxon>
        <taxon>Pyrophorini</taxon>
        <taxon>Ignelater</taxon>
    </lineage>
</organism>
<gene>
    <name evidence="2" type="ORF">ILUMI_06066</name>
</gene>
<comment type="caution">
    <text evidence="2">The sequence shown here is derived from an EMBL/GenBank/DDBJ whole genome shotgun (WGS) entry which is preliminary data.</text>
</comment>
<dbReference type="AlphaFoldDB" id="A0A8K0GCY5"/>
<feature type="compositionally biased region" description="Basic and acidic residues" evidence="1">
    <location>
        <begin position="39"/>
        <end position="50"/>
    </location>
</feature>
<feature type="compositionally biased region" description="Polar residues" evidence="1">
    <location>
        <begin position="27"/>
        <end position="38"/>
    </location>
</feature>
<evidence type="ECO:0000313" key="2">
    <source>
        <dbReference type="EMBL" id="KAF2900120.1"/>
    </source>
</evidence>
<feature type="compositionally biased region" description="Acidic residues" evidence="1">
    <location>
        <begin position="72"/>
        <end position="82"/>
    </location>
</feature>
<evidence type="ECO:0000256" key="1">
    <source>
        <dbReference type="SAM" id="MobiDB-lite"/>
    </source>
</evidence>
<proteinExistence type="predicted"/>
<evidence type="ECO:0000313" key="3">
    <source>
        <dbReference type="Proteomes" id="UP000801492"/>
    </source>
</evidence>
<feature type="region of interest" description="Disordered" evidence="1">
    <location>
        <begin position="1"/>
        <end position="84"/>
    </location>
</feature>
<keyword evidence="3" id="KW-1185">Reference proteome</keyword>